<dbReference type="GO" id="GO:0006315">
    <property type="term" value="P:homing of group II introns"/>
    <property type="evidence" value="ECO:0007669"/>
    <property type="project" value="TreeGrafter"/>
</dbReference>
<proteinExistence type="predicted"/>
<dbReference type="AlphaFoldDB" id="A0A199W800"/>
<sequence length="91" mass="10657">MNIKDRILKLLEGELELIVDKLGTSIHSAVSEKMEFMGMELKQFLLRARKKYLKRKAAKAQELKMPRDQEEETGVEDTKPLVKKLKRRACR</sequence>
<dbReference type="GO" id="GO:0090615">
    <property type="term" value="P:mitochondrial mRNA processing"/>
    <property type="evidence" value="ECO:0007669"/>
    <property type="project" value="TreeGrafter"/>
</dbReference>
<organism evidence="1 2">
    <name type="scientific">Ananas comosus</name>
    <name type="common">Pineapple</name>
    <name type="synonym">Ananas ananas</name>
    <dbReference type="NCBI Taxonomy" id="4615"/>
    <lineage>
        <taxon>Eukaryota</taxon>
        <taxon>Viridiplantae</taxon>
        <taxon>Streptophyta</taxon>
        <taxon>Embryophyta</taxon>
        <taxon>Tracheophyta</taxon>
        <taxon>Spermatophyta</taxon>
        <taxon>Magnoliopsida</taxon>
        <taxon>Liliopsida</taxon>
        <taxon>Poales</taxon>
        <taxon>Bromeliaceae</taxon>
        <taxon>Bromelioideae</taxon>
        <taxon>Ananas</taxon>
    </lineage>
</organism>
<gene>
    <name evidence="1" type="ORF">ACMD2_15684</name>
</gene>
<dbReference type="Proteomes" id="UP000092600">
    <property type="component" value="Unassembled WGS sequence"/>
</dbReference>
<dbReference type="STRING" id="4615.A0A199W800"/>
<evidence type="ECO:0000313" key="2">
    <source>
        <dbReference type="Proteomes" id="UP000092600"/>
    </source>
</evidence>
<reference evidence="1 2" key="1">
    <citation type="journal article" date="2016" name="DNA Res.">
        <title>The draft genome of MD-2 pineapple using hybrid error correction of long reads.</title>
        <authorList>
            <person name="Redwan R.M."/>
            <person name="Saidin A."/>
            <person name="Kumar S.V."/>
        </authorList>
    </citation>
    <scope>NUCLEOTIDE SEQUENCE [LARGE SCALE GENOMIC DNA]</scope>
    <source>
        <strain evidence="2">cv. MD2</strain>
        <tissue evidence="1">Leaf</tissue>
    </source>
</reference>
<dbReference type="GO" id="GO:0003964">
    <property type="term" value="F:RNA-directed DNA polymerase activity"/>
    <property type="evidence" value="ECO:0007669"/>
    <property type="project" value="TreeGrafter"/>
</dbReference>
<accession>A0A199W800</accession>
<dbReference type="PANTHER" id="PTHR33642">
    <property type="entry name" value="COX1/OXI3 INTRON 1 PROTEIN-RELATED"/>
    <property type="match status" value="1"/>
</dbReference>
<name>A0A199W800_ANACO</name>
<comment type="caution">
    <text evidence="1">The sequence shown here is derived from an EMBL/GenBank/DDBJ whole genome shotgun (WGS) entry which is preliminary data.</text>
</comment>
<dbReference type="EMBL" id="LSRQ01000141">
    <property type="protein sequence ID" value="OAY85040.1"/>
    <property type="molecule type" value="Genomic_DNA"/>
</dbReference>
<protein>
    <submittedName>
        <fullName evidence="1">Uncharacterized protein</fullName>
    </submittedName>
</protein>
<evidence type="ECO:0000313" key="1">
    <source>
        <dbReference type="EMBL" id="OAY85040.1"/>
    </source>
</evidence>
<dbReference type="GO" id="GO:0005739">
    <property type="term" value="C:mitochondrion"/>
    <property type="evidence" value="ECO:0007669"/>
    <property type="project" value="TreeGrafter"/>
</dbReference>
<dbReference type="PANTHER" id="PTHR33642:SF4">
    <property type="entry name" value="COX1_OXI3 INTRON 1 PROTEIN-RELATED"/>
    <property type="match status" value="1"/>
</dbReference>